<evidence type="ECO:0000313" key="1">
    <source>
        <dbReference type="EMBL" id="QHS83063.1"/>
    </source>
</evidence>
<protein>
    <submittedName>
        <fullName evidence="1">Uncharacterized protein</fullName>
    </submittedName>
</protein>
<dbReference type="AlphaFoldDB" id="A0A6C0AUC5"/>
<accession>A0A6C0AUC5</accession>
<proteinExistence type="predicted"/>
<name>A0A6C0AUC5_9ZZZZ</name>
<reference evidence="1" key="1">
    <citation type="journal article" date="2020" name="Nature">
        <title>Giant virus diversity and host interactions through global metagenomics.</title>
        <authorList>
            <person name="Schulz F."/>
            <person name="Roux S."/>
            <person name="Paez-Espino D."/>
            <person name="Jungbluth S."/>
            <person name="Walsh D.A."/>
            <person name="Denef V.J."/>
            <person name="McMahon K.D."/>
            <person name="Konstantinidis K.T."/>
            <person name="Eloe-Fadrosh E.A."/>
            <person name="Kyrpides N.C."/>
            <person name="Woyke T."/>
        </authorList>
    </citation>
    <scope>NUCLEOTIDE SEQUENCE</scope>
    <source>
        <strain evidence="1">GVMAG-S-1103017-74</strain>
    </source>
</reference>
<organism evidence="1">
    <name type="scientific">viral metagenome</name>
    <dbReference type="NCBI Taxonomy" id="1070528"/>
    <lineage>
        <taxon>unclassified sequences</taxon>
        <taxon>metagenomes</taxon>
        <taxon>organismal metagenomes</taxon>
    </lineage>
</organism>
<sequence length="142" mass="15653">MQAEHDVKACLRAHRDACDTSQGMLLMTRARLAQTLRDLQCGAYPGAPHYCARVVQQALDFPPIDTWEGPLRDAVGTCLAEPRPDAGRAARYEMARHLAQVTQETRAAIVEQYTHTENLRCALLDELRGYGARSTGAPHVPA</sequence>
<dbReference type="EMBL" id="MN740865">
    <property type="protein sequence ID" value="QHS83063.1"/>
    <property type="molecule type" value="Genomic_DNA"/>
</dbReference>